<dbReference type="Gene3D" id="1.20.5.170">
    <property type="match status" value="1"/>
</dbReference>
<dbReference type="PROSITE" id="PS00036">
    <property type="entry name" value="BZIP_BASIC"/>
    <property type="match status" value="1"/>
</dbReference>
<dbReference type="STRING" id="708197.A0A166ZC33"/>
<gene>
    <name evidence="3" type="ORF">CT0861_03774</name>
</gene>
<feature type="compositionally biased region" description="Basic residues" evidence="1">
    <location>
        <begin position="149"/>
        <end position="170"/>
    </location>
</feature>
<feature type="compositionally biased region" description="Polar residues" evidence="1">
    <location>
        <begin position="121"/>
        <end position="144"/>
    </location>
</feature>
<name>A0A166ZC33_9PEZI</name>
<dbReference type="SUPFAM" id="SSF57959">
    <property type="entry name" value="Leucine zipper domain"/>
    <property type="match status" value="1"/>
</dbReference>
<dbReference type="GO" id="GO:0003700">
    <property type="term" value="F:DNA-binding transcription factor activity"/>
    <property type="evidence" value="ECO:0007669"/>
    <property type="project" value="InterPro"/>
</dbReference>
<evidence type="ECO:0000259" key="2">
    <source>
        <dbReference type="PROSITE" id="PS50217"/>
    </source>
</evidence>
<dbReference type="InterPro" id="IPR004827">
    <property type="entry name" value="bZIP"/>
</dbReference>
<dbReference type="EMBL" id="LFIV01000001">
    <property type="protein sequence ID" value="KZL78699.1"/>
    <property type="molecule type" value="Genomic_DNA"/>
</dbReference>
<organism evidence="3 4">
    <name type="scientific">Colletotrichum tofieldiae</name>
    <dbReference type="NCBI Taxonomy" id="708197"/>
    <lineage>
        <taxon>Eukaryota</taxon>
        <taxon>Fungi</taxon>
        <taxon>Dikarya</taxon>
        <taxon>Ascomycota</taxon>
        <taxon>Pezizomycotina</taxon>
        <taxon>Sordariomycetes</taxon>
        <taxon>Hypocreomycetidae</taxon>
        <taxon>Glomerellales</taxon>
        <taxon>Glomerellaceae</taxon>
        <taxon>Colletotrichum</taxon>
        <taxon>Colletotrichum spaethianum species complex</taxon>
    </lineage>
</organism>
<feature type="compositionally biased region" description="Polar residues" evidence="1">
    <location>
        <begin position="92"/>
        <end position="106"/>
    </location>
</feature>
<dbReference type="Pfam" id="PF07716">
    <property type="entry name" value="bZIP_2"/>
    <property type="match status" value="1"/>
</dbReference>
<dbReference type="PROSITE" id="PS50217">
    <property type="entry name" value="BZIP"/>
    <property type="match status" value="1"/>
</dbReference>
<feature type="compositionally biased region" description="Low complexity" evidence="1">
    <location>
        <begin position="32"/>
        <end position="51"/>
    </location>
</feature>
<reference evidence="3 4" key="1">
    <citation type="submission" date="2015-06" db="EMBL/GenBank/DDBJ databases">
        <title>Survival trade-offs in plant roots during colonization by closely related pathogenic and mutualistic fungi.</title>
        <authorList>
            <person name="Hacquard S."/>
            <person name="Kracher B."/>
            <person name="Hiruma K."/>
            <person name="Weinman A."/>
            <person name="Muench P."/>
            <person name="Garrido Oter R."/>
            <person name="Ver Loren van Themaat E."/>
            <person name="Dallerey J.-F."/>
            <person name="Damm U."/>
            <person name="Henrissat B."/>
            <person name="Lespinet O."/>
            <person name="Thon M."/>
            <person name="Kemen E."/>
            <person name="McHardy A.C."/>
            <person name="Schulze-Lefert P."/>
            <person name="O'Connell R.J."/>
        </authorList>
    </citation>
    <scope>NUCLEOTIDE SEQUENCE [LARGE SCALE GENOMIC DNA]</scope>
    <source>
        <strain evidence="3 4">0861</strain>
    </source>
</reference>
<feature type="compositionally biased region" description="Basic and acidic residues" evidence="1">
    <location>
        <begin position="1"/>
        <end position="10"/>
    </location>
</feature>
<keyword evidence="4" id="KW-1185">Reference proteome</keyword>
<accession>A0A166ZC33</accession>
<sequence>MQRLPSRNEFDSLGGGTNKPSVIRGNHWSSYQELEQNLQQPQPAFFSQSPQCPTPAAPPLAIDAAWQTATSSRTQPEPDFGTTTTKKKVTISVKQVPQPHRSSTVQHRTKGARVKAGSEPSPVTSISYVKGNNDSEDSNLSQALQGPERKKRHRIKNQAAAKRCRKKTKHYKTDLANKEKQVTQERMYLDACVTALKNEPLGLRS</sequence>
<evidence type="ECO:0000256" key="1">
    <source>
        <dbReference type="SAM" id="MobiDB-lite"/>
    </source>
</evidence>
<dbReference type="AlphaFoldDB" id="A0A166ZC33"/>
<feature type="region of interest" description="Disordered" evidence="1">
    <location>
        <begin position="1"/>
        <end position="172"/>
    </location>
</feature>
<feature type="domain" description="BZIP" evidence="2">
    <location>
        <begin position="147"/>
        <end position="205"/>
    </location>
</feature>
<evidence type="ECO:0000313" key="4">
    <source>
        <dbReference type="Proteomes" id="UP000076552"/>
    </source>
</evidence>
<comment type="caution">
    <text evidence="3">The sequence shown here is derived from an EMBL/GenBank/DDBJ whole genome shotgun (WGS) entry which is preliminary data.</text>
</comment>
<dbReference type="Proteomes" id="UP000076552">
    <property type="component" value="Unassembled WGS sequence"/>
</dbReference>
<protein>
    <submittedName>
        <fullName evidence="3">BZIP transcription factor</fullName>
    </submittedName>
</protein>
<dbReference type="InterPro" id="IPR046347">
    <property type="entry name" value="bZIP_sf"/>
</dbReference>
<proteinExistence type="predicted"/>
<evidence type="ECO:0000313" key="3">
    <source>
        <dbReference type="EMBL" id="KZL78699.1"/>
    </source>
</evidence>